<evidence type="ECO:0000313" key="4">
    <source>
        <dbReference type="Proteomes" id="UP000193964"/>
    </source>
</evidence>
<dbReference type="Proteomes" id="UP000193964">
    <property type="component" value="Unassembled WGS sequence"/>
</dbReference>
<evidence type="ECO:0000256" key="1">
    <source>
        <dbReference type="ARBA" id="ARBA00022801"/>
    </source>
</evidence>
<name>A0A1X2F1U7_9MYCO</name>
<dbReference type="RefSeq" id="WP_165766028.1">
    <property type="nucleotide sequence ID" value="NZ_JACKUA010000030.1"/>
</dbReference>
<gene>
    <name evidence="3" type="ORF">AWC31_31010</name>
</gene>
<accession>A0A1X2F1U7</accession>
<protein>
    <recommendedName>
        <fullName evidence="2">Alpha/beta hydrolase fold-3 domain-containing protein</fullName>
    </recommendedName>
</protein>
<evidence type="ECO:0000259" key="2">
    <source>
        <dbReference type="Pfam" id="PF07859"/>
    </source>
</evidence>
<dbReference type="InterPro" id="IPR029058">
    <property type="entry name" value="AB_hydrolase_fold"/>
</dbReference>
<dbReference type="SUPFAM" id="SSF53474">
    <property type="entry name" value="alpha/beta-Hydrolases"/>
    <property type="match status" value="1"/>
</dbReference>
<dbReference type="EMBL" id="LQQA01000029">
    <property type="protein sequence ID" value="ORX12420.1"/>
    <property type="molecule type" value="Genomic_DNA"/>
</dbReference>
<dbReference type="InterPro" id="IPR013094">
    <property type="entry name" value="AB_hydrolase_3"/>
</dbReference>
<dbReference type="GO" id="GO:0016787">
    <property type="term" value="F:hydrolase activity"/>
    <property type="evidence" value="ECO:0007669"/>
    <property type="project" value="UniProtKB-KW"/>
</dbReference>
<evidence type="ECO:0000313" key="3">
    <source>
        <dbReference type="EMBL" id="ORX12420.1"/>
    </source>
</evidence>
<sequence length="318" mass="34483">MTYDFDTLELDADALALGRALNAVLPRPFHEIGVDRARELVSSLRPTGPYQHVWSVTEHDIPTRHGGVRVRAYRPGLGRSVVIYLHGGGFTLGTLDGVDAMCRLLAHKSDCTVVSVAYGLAPENKFPTALQQCVDVARWLNDHGGELSLNAERFVIAGDSAGANLAITSTLLLAEEEAAAPAALILAYPVTEYCVQRESFVRHADGPLLTARDIEWFWDQYLAGPADRSNPLAVPSTSSNLRLLPPTLMFTAYNDPLRDDGAQFAARMVAEGVNVDHRCVPGVFHGFFTEPGTLRAADRAIDVAADYARSVLIASEQS</sequence>
<comment type="caution">
    <text evidence="3">The sequence shown here is derived from an EMBL/GenBank/DDBJ whole genome shotgun (WGS) entry which is preliminary data.</text>
</comment>
<dbReference type="PANTHER" id="PTHR48081:SF8">
    <property type="entry name" value="ALPHA_BETA HYDROLASE FOLD-3 DOMAIN-CONTAINING PROTEIN-RELATED"/>
    <property type="match status" value="1"/>
</dbReference>
<dbReference type="AlphaFoldDB" id="A0A1X2F1U7"/>
<feature type="domain" description="Alpha/beta hydrolase fold-3" evidence="2">
    <location>
        <begin position="82"/>
        <end position="288"/>
    </location>
</feature>
<dbReference type="Pfam" id="PF07859">
    <property type="entry name" value="Abhydrolase_3"/>
    <property type="match status" value="1"/>
</dbReference>
<proteinExistence type="predicted"/>
<dbReference type="InterPro" id="IPR050300">
    <property type="entry name" value="GDXG_lipolytic_enzyme"/>
</dbReference>
<organism evidence="3 4">
    <name type="scientific">Mycolicibacterium wolinskyi</name>
    <dbReference type="NCBI Taxonomy" id="59750"/>
    <lineage>
        <taxon>Bacteria</taxon>
        <taxon>Bacillati</taxon>
        <taxon>Actinomycetota</taxon>
        <taxon>Actinomycetes</taxon>
        <taxon>Mycobacteriales</taxon>
        <taxon>Mycobacteriaceae</taxon>
        <taxon>Mycolicibacterium</taxon>
    </lineage>
</organism>
<dbReference type="PANTHER" id="PTHR48081">
    <property type="entry name" value="AB HYDROLASE SUPERFAMILY PROTEIN C4A8.06C"/>
    <property type="match status" value="1"/>
</dbReference>
<reference evidence="3 4" key="1">
    <citation type="submission" date="2016-01" db="EMBL/GenBank/DDBJ databases">
        <title>The new phylogeny of the genus Mycobacterium.</title>
        <authorList>
            <person name="Tarcisio F."/>
            <person name="Conor M."/>
            <person name="Antonella G."/>
            <person name="Elisabetta G."/>
            <person name="Giulia F.S."/>
            <person name="Sara T."/>
            <person name="Anna F."/>
            <person name="Clotilde B."/>
            <person name="Roberto B."/>
            <person name="Veronica D.S."/>
            <person name="Fabio R."/>
            <person name="Monica P."/>
            <person name="Olivier J."/>
            <person name="Enrico T."/>
            <person name="Nicola S."/>
        </authorList>
    </citation>
    <scope>NUCLEOTIDE SEQUENCE [LARGE SCALE GENOMIC DNA]</scope>
    <source>
        <strain evidence="3 4">ATCC 700010</strain>
    </source>
</reference>
<dbReference type="Gene3D" id="3.40.50.1820">
    <property type="entry name" value="alpha/beta hydrolase"/>
    <property type="match status" value="1"/>
</dbReference>
<keyword evidence="1" id="KW-0378">Hydrolase</keyword>